<dbReference type="Proteomes" id="UP000298138">
    <property type="component" value="Unassembled WGS sequence"/>
</dbReference>
<gene>
    <name evidence="2" type="ORF">EX30DRAFT_83303</name>
</gene>
<dbReference type="AlphaFoldDB" id="A0A4S2N3G8"/>
<dbReference type="EMBL" id="ML220113">
    <property type="protein sequence ID" value="TGZ83494.1"/>
    <property type="molecule type" value="Genomic_DNA"/>
</dbReference>
<sequence>MNEMNEMKKKRKITSAQLPISSPDIPPMKAMTVSRPPSSCCCCFNPPPPPTKKKTNDNEIYNTAVSSPSTPCPPSRGIPPVPHSNHNYPHKYRRRCQPPKAKTKRTKAAIFCPPAPPVETKEKEKNHFA</sequence>
<feature type="compositionally biased region" description="Basic residues" evidence="1">
    <location>
        <begin position="88"/>
        <end position="107"/>
    </location>
</feature>
<name>A0A4S2N3G8_9PEZI</name>
<dbReference type="InParanoid" id="A0A4S2N3G8"/>
<evidence type="ECO:0000256" key="1">
    <source>
        <dbReference type="SAM" id="MobiDB-lite"/>
    </source>
</evidence>
<feature type="compositionally biased region" description="Polar residues" evidence="1">
    <location>
        <begin position="58"/>
        <end position="69"/>
    </location>
</feature>
<proteinExistence type="predicted"/>
<organism evidence="2 3">
    <name type="scientific">Ascodesmis nigricans</name>
    <dbReference type="NCBI Taxonomy" id="341454"/>
    <lineage>
        <taxon>Eukaryota</taxon>
        <taxon>Fungi</taxon>
        <taxon>Dikarya</taxon>
        <taxon>Ascomycota</taxon>
        <taxon>Pezizomycotina</taxon>
        <taxon>Pezizomycetes</taxon>
        <taxon>Pezizales</taxon>
        <taxon>Ascodesmidaceae</taxon>
        <taxon>Ascodesmis</taxon>
    </lineage>
</organism>
<feature type="region of interest" description="Disordered" evidence="1">
    <location>
        <begin position="1"/>
        <end position="32"/>
    </location>
</feature>
<keyword evidence="3" id="KW-1185">Reference proteome</keyword>
<feature type="region of interest" description="Disordered" evidence="1">
    <location>
        <begin position="49"/>
        <end position="129"/>
    </location>
</feature>
<evidence type="ECO:0000313" key="3">
    <source>
        <dbReference type="Proteomes" id="UP000298138"/>
    </source>
</evidence>
<protein>
    <submittedName>
        <fullName evidence="2">Uncharacterized protein</fullName>
    </submittedName>
</protein>
<feature type="compositionally biased region" description="Pro residues" evidence="1">
    <location>
        <begin position="70"/>
        <end position="82"/>
    </location>
</feature>
<reference evidence="2 3" key="1">
    <citation type="submission" date="2019-04" db="EMBL/GenBank/DDBJ databases">
        <title>Comparative genomics and transcriptomics to analyze fruiting body development in filamentous ascomycetes.</title>
        <authorList>
            <consortium name="DOE Joint Genome Institute"/>
            <person name="Lutkenhaus R."/>
            <person name="Traeger S."/>
            <person name="Breuer J."/>
            <person name="Kuo A."/>
            <person name="Lipzen A."/>
            <person name="Pangilinan J."/>
            <person name="Dilworth D."/>
            <person name="Sandor L."/>
            <person name="Poggeler S."/>
            <person name="Barry K."/>
            <person name="Grigoriev I.V."/>
            <person name="Nowrousian M."/>
        </authorList>
    </citation>
    <scope>NUCLEOTIDE SEQUENCE [LARGE SCALE GENOMIC DNA]</scope>
    <source>
        <strain evidence="2 3">CBS 389.68</strain>
    </source>
</reference>
<feature type="compositionally biased region" description="Basic and acidic residues" evidence="1">
    <location>
        <begin position="119"/>
        <end position="129"/>
    </location>
</feature>
<evidence type="ECO:0000313" key="2">
    <source>
        <dbReference type="EMBL" id="TGZ83494.1"/>
    </source>
</evidence>
<accession>A0A4S2N3G8</accession>